<accession>A0A0G0JJT6</accession>
<evidence type="ECO:0000313" key="4">
    <source>
        <dbReference type="EMBL" id="KKQ37009.1"/>
    </source>
</evidence>
<name>A0A0G0JJT6_9BACT</name>
<dbReference type="Proteomes" id="UP000034591">
    <property type="component" value="Unassembled WGS sequence"/>
</dbReference>
<evidence type="ECO:0000259" key="3">
    <source>
        <dbReference type="Pfam" id="PF09992"/>
    </source>
</evidence>
<keyword evidence="1" id="KW-0175">Coiled coil</keyword>
<organism evidence="4 5">
    <name type="scientific">Candidatus Woesebacteria bacterium GW2011_GWA1_37_7</name>
    <dbReference type="NCBI Taxonomy" id="1618545"/>
    <lineage>
        <taxon>Bacteria</taxon>
        <taxon>Candidatus Woeseibacteriota</taxon>
    </lineage>
</organism>
<sequence>MKLRLPTPNQKKSLKPKDKHIYIIIFILILLGASIFFSQNRIASLNKLVTNLTSQKDSNYQDLEKIKKEIEDVKAEDQYKKNQTLQEEIQNIEKTYEKAVKVYEELLDLKSKSKETKALDDLFAKSLSQLAKRDFGAAEATLNQLSTKISEEDEKVTASVTIPQNVPESNAPPGSGYSRQQVQTDAGVFMVSIVAGDLGSTKVIVDTASDSDCTNDCPVLPLATYVARNGAFAGVNGSYFCPADYPSCAGKTNSYDLLVMNYKKTYFNSGNNVYSSNPAVIFGDSYVRFVSSASQWGRDTSPNGVLSNYPLLVHGGNITFGGDDDPKKGSKGSRSFVANKGNTVYIGVVHNATVAESARVMKALAMENALNLDNGGSTALWSGGYKVGPGRNLPNVILFVRK</sequence>
<keyword evidence="2" id="KW-0472">Membrane</keyword>
<evidence type="ECO:0000256" key="1">
    <source>
        <dbReference type="SAM" id="Coils"/>
    </source>
</evidence>
<feature type="domain" description="Phosphodiester glycosidase" evidence="3">
    <location>
        <begin position="230"/>
        <end position="399"/>
    </location>
</feature>
<comment type="caution">
    <text evidence="4">The sequence shown here is derived from an EMBL/GenBank/DDBJ whole genome shotgun (WGS) entry which is preliminary data.</text>
</comment>
<gene>
    <name evidence="4" type="ORF">US53_C0030G0006</name>
</gene>
<evidence type="ECO:0000313" key="5">
    <source>
        <dbReference type="Proteomes" id="UP000034591"/>
    </source>
</evidence>
<protein>
    <recommendedName>
        <fullName evidence="3">Phosphodiester glycosidase domain-containing protein</fullName>
    </recommendedName>
</protein>
<dbReference type="STRING" id="1618545.US53_C0030G0006"/>
<dbReference type="EMBL" id="LBTI01000030">
    <property type="protein sequence ID" value="KKQ37009.1"/>
    <property type="molecule type" value="Genomic_DNA"/>
</dbReference>
<dbReference type="InterPro" id="IPR018711">
    <property type="entry name" value="NAGPA"/>
</dbReference>
<keyword evidence="2" id="KW-1133">Transmembrane helix</keyword>
<feature type="coiled-coil region" evidence="1">
    <location>
        <begin position="56"/>
        <end position="109"/>
    </location>
</feature>
<evidence type="ECO:0000256" key="2">
    <source>
        <dbReference type="SAM" id="Phobius"/>
    </source>
</evidence>
<dbReference type="Pfam" id="PF09992">
    <property type="entry name" value="NAGPA"/>
    <property type="match status" value="1"/>
</dbReference>
<dbReference type="AlphaFoldDB" id="A0A0G0JJT6"/>
<keyword evidence="2" id="KW-0812">Transmembrane</keyword>
<proteinExistence type="predicted"/>
<reference evidence="4 5" key="1">
    <citation type="journal article" date="2015" name="Nature">
        <title>rRNA introns, odd ribosomes, and small enigmatic genomes across a large radiation of phyla.</title>
        <authorList>
            <person name="Brown C.T."/>
            <person name="Hug L.A."/>
            <person name="Thomas B.C."/>
            <person name="Sharon I."/>
            <person name="Castelle C.J."/>
            <person name="Singh A."/>
            <person name="Wilkins M.J."/>
            <person name="Williams K.H."/>
            <person name="Banfield J.F."/>
        </authorList>
    </citation>
    <scope>NUCLEOTIDE SEQUENCE [LARGE SCALE GENOMIC DNA]</scope>
</reference>
<feature type="transmembrane region" description="Helical" evidence="2">
    <location>
        <begin position="21"/>
        <end position="38"/>
    </location>
</feature>